<protein>
    <submittedName>
        <fullName evidence="1">Uncharacterized protein</fullName>
    </submittedName>
</protein>
<gene>
    <name evidence="1" type="ORF">ERS008529_02228</name>
    <name evidence="2" type="ORF">ERS137968_00132</name>
</gene>
<dbReference type="EMBL" id="CWJL01000001">
    <property type="protein sequence ID" value="CRY63237.1"/>
    <property type="molecule type" value="Genomic_DNA"/>
</dbReference>
<reference evidence="4" key="1">
    <citation type="submission" date="2015-03" db="EMBL/GenBank/DDBJ databases">
        <authorList>
            <consortium name="Pathogen Informatics"/>
        </authorList>
    </citation>
    <scope>NUCLEOTIDE SEQUENCE [LARGE SCALE GENOMIC DNA]</scope>
    <source>
        <strain evidence="4">A125KOH2</strain>
    </source>
</reference>
<evidence type="ECO:0000313" key="1">
    <source>
        <dbReference type="EMBL" id="CNH83040.1"/>
    </source>
</evidence>
<sequence length="42" mass="4860">MINLITYLLIKQTLTALLLQQFIATSNFSGIDYKRYICDTMS</sequence>
<evidence type="ECO:0000313" key="3">
    <source>
        <dbReference type="Proteomes" id="UP000044625"/>
    </source>
</evidence>
<organism evidence="1 4">
    <name type="scientific">Yersinia pekkanenii</name>
    <dbReference type="NCBI Taxonomy" id="1288385"/>
    <lineage>
        <taxon>Bacteria</taxon>
        <taxon>Pseudomonadati</taxon>
        <taxon>Pseudomonadota</taxon>
        <taxon>Gammaproteobacteria</taxon>
        <taxon>Enterobacterales</taxon>
        <taxon>Yersiniaceae</taxon>
        <taxon>Yersinia</taxon>
    </lineage>
</organism>
<dbReference type="AlphaFoldDB" id="A0A0T9PUN5"/>
<keyword evidence="3" id="KW-1185">Reference proteome</keyword>
<evidence type="ECO:0000313" key="4">
    <source>
        <dbReference type="Proteomes" id="UP000045840"/>
    </source>
</evidence>
<dbReference type="EMBL" id="CQAZ01000018">
    <property type="protein sequence ID" value="CNH83040.1"/>
    <property type="molecule type" value="Genomic_DNA"/>
</dbReference>
<name>A0A0T9PUN5_9GAMM</name>
<evidence type="ECO:0000313" key="2">
    <source>
        <dbReference type="EMBL" id="CRY63237.1"/>
    </source>
</evidence>
<dbReference type="Proteomes" id="UP000045840">
    <property type="component" value="Unassembled WGS sequence"/>
</dbReference>
<dbReference type="Proteomes" id="UP000044625">
    <property type="component" value="Unassembled WGS sequence"/>
</dbReference>
<reference evidence="1" key="2">
    <citation type="submission" date="2015-03" db="EMBL/GenBank/DDBJ databases">
        <authorList>
            <person name="Murphy D."/>
        </authorList>
    </citation>
    <scope>NUCLEOTIDE SEQUENCE [LARGE SCALE GENOMIC DNA]</scope>
    <source>
        <strain evidence="1">A125KOH2</strain>
    </source>
</reference>
<accession>A0A0T9PUN5</accession>
<proteinExistence type="predicted"/>
<reference evidence="2 3" key="3">
    <citation type="submission" date="2015-03" db="EMBL/GenBank/DDBJ databases">
        <authorList>
            <consortium name="Pathogen Informatics"/>
            <person name="Murphy D."/>
        </authorList>
    </citation>
    <scope>NUCLEOTIDE SEQUENCE [LARGE SCALE GENOMIC DNA]</scope>
    <source>
        <strain evidence="3">type strain: CIP110230</strain>
        <strain evidence="2">Type strain: CIP110230</strain>
    </source>
</reference>